<feature type="compositionally biased region" description="Pro residues" evidence="1">
    <location>
        <begin position="396"/>
        <end position="422"/>
    </location>
</feature>
<evidence type="ECO:0000313" key="2">
    <source>
        <dbReference type="EMBL" id="WAB80894.1"/>
    </source>
</evidence>
<feature type="compositionally biased region" description="Pro residues" evidence="1">
    <location>
        <begin position="372"/>
        <end position="386"/>
    </location>
</feature>
<feature type="region of interest" description="Disordered" evidence="1">
    <location>
        <begin position="343"/>
        <end position="426"/>
    </location>
</feature>
<name>A0A9E8MJW3_9MICO</name>
<reference evidence="2" key="1">
    <citation type="submission" date="2022-11" db="EMBL/GenBank/DDBJ databases">
        <title>Description of Microcella daejonensis nov. sp, isolated from riverside soil.</title>
        <authorList>
            <person name="Molina K.M."/>
            <person name="Kim S.B."/>
        </authorList>
    </citation>
    <scope>NUCLEOTIDE SEQUENCE</scope>
    <source>
        <strain evidence="2">MMS21-STM12</strain>
    </source>
</reference>
<dbReference type="RefSeq" id="WP_267780639.1">
    <property type="nucleotide sequence ID" value="NZ_CP113089.1"/>
</dbReference>
<accession>A0A9E8MJW3</accession>
<dbReference type="AlphaFoldDB" id="A0A9E8MJW3"/>
<keyword evidence="3" id="KW-1185">Reference proteome</keyword>
<feature type="region of interest" description="Disordered" evidence="1">
    <location>
        <begin position="1"/>
        <end position="33"/>
    </location>
</feature>
<evidence type="ECO:0000313" key="3">
    <source>
        <dbReference type="Proteomes" id="UP001164706"/>
    </source>
</evidence>
<dbReference type="KEGG" id="mdb:OVN18_10010"/>
<feature type="compositionally biased region" description="Low complexity" evidence="1">
    <location>
        <begin position="343"/>
        <end position="359"/>
    </location>
</feature>
<dbReference type="EMBL" id="CP113089">
    <property type="protein sequence ID" value="WAB80894.1"/>
    <property type="molecule type" value="Genomic_DNA"/>
</dbReference>
<feature type="compositionally biased region" description="Basic and acidic residues" evidence="1">
    <location>
        <begin position="1"/>
        <end position="25"/>
    </location>
</feature>
<protein>
    <submittedName>
        <fullName evidence="2">Uncharacterized protein</fullName>
    </submittedName>
</protein>
<evidence type="ECO:0000256" key="1">
    <source>
        <dbReference type="SAM" id="MobiDB-lite"/>
    </source>
</evidence>
<dbReference type="Proteomes" id="UP001164706">
    <property type="component" value="Chromosome"/>
</dbReference>
<sequence length="503" mass="52080">MTEHDDTPRPDLDARLRRSLDRADDAPALPASVVEGAPDRRAPRLVNRGRVAQASGGAVLALAGATAIALVVVPATLPGTPDAPLFTVAGGGAAGPEAATLGTADESRIAQWIEYTYLAGPGLGTDAGSGRAYALERPDSAEQSLRGIAAVVGIEGEPTDSSYSDPTYPTLLIGTEDGSGPSLVLGDHGTGAWWYSDPSANPVFAPDEANPQPAGAVPSEEEARADALEIFEATGLDLDADDIRVQADEWQVTASASLEVGGVRTAVEWAASWSSTGELAWASGHTAQLVDRGEYGTVSAVDAVDRLADGRWFGSGGPDYQGGVSILADGAARAESGVAVVPIDPDAPVSSPVDPSAPAEPTEIPSTGAEPDPAPSAIPDNEPQPKPDMTVEPLPGTEPAPVPLPEPEPTIEPLPEPMPEPSPEQVTVTLEEAEATMLLVWDAQGDAWLVPGYAFLQPEGWYTTVISLQEGVIALPEPVEIELFREEYARAAWSGDGGRGARR</sequence>
<proteinExistence type="predicted"/>
<gene>
    <name evidence="2" type="ORF">OVN18_10010</name>
</gene>
<organism evidence="2 3">
    <name type="scientific">Microcella daejeonensis</name>
    <dbReference type="NCBI Taxonomy" id="2994971"/>
    <lineage>
        <taxon>Bacteria</taxon>
        <taxon>Bacillati</taxon>
        <taxon>Actinomycetota</taxon>
        <taxon>Actinomycetes</taxon>
        <taxon>Micrococcales</taxon>
        <taxon>Microbacteriaceae</taxon>
        <taxon>Microcella</taxon>
    </lineage>
</organism>